<protein>
    <submittedName>
        <fullName evidence="1">Uncharacterized protein</fullName>
    </submittedName>
</protein>
<organism evidence="1">
    <name type="scientific">human gut metagenome</name>
    <dbReference type="NCBI Taxonomy" id="408170"/>
    <lineage>
        <taxon>unclassified sequences</taxon>
        <taxon>metagenomes</taxon>
        <taxon>organismal metagenomes</taxon>
    </lineage>
</organism>
<gene>
    <name evidence="1" type="ORF">OBE_15113</name>
</gene>
<reference evidence="1" key="1">
    <citation type="journal article" date="2013" name="Environ. Microbiol.">
        <title>Microbiota from the distal guts of lean and obese adolescents exhibit partial functional redundancy besides clear differences in community structure.</title>
        <authorList>
            <person name="Ferrer M."/>
            <person name="Ruiz A."/>
            <person name="Lanza F."/>
            <person name="Haange S.B."/>
            <person name="Oberbach A."/>
            <person name="Till H."/>
            <person name="Bargiela R."/>
            <person name="Campoy C."/>
            <person name="Segura M.T."/>
            <person name="Richter M."/>
            <person name="von Bergen M."/>
            <person name="Seifert J."/>
            <person name="Suarez A."/>
        </authorList>
    </citation>
    <scope>NUCLEOTIDE SEQUENCE</scope>
</reference>
<sequence length="37" mass="4158">MDDLSPFHTPAHLMGNARLVKEGKNTVLDLNGHDQWV</sequence>
<proteinExistence type="predicted"/>
<feature type="non-terminal residue" evidence="1">
    <location>
        <position position="37"/>
    </location>
</feature>
<dbReference type="AlphaFoldDB" id="K1SMR2"/>
<evidence type="ECO:0000313" key="1">
    <source>
        <dbReference type="EMBL" id="EKC48566.1"/>
    </source>
</evidence>
<name>K1SMR2_9ZZZZ</name>
<comment type="caution">
    <text evidence="1">The sequence shown here is derived from an EMBL/GenBank/DDBJ whole genome shotgun (WGS) entry which is preliminary data.</text>
</comment>
<dbReference type="EMBL" id="AJWZ01010405">
    <property type="protein sequence ID" value="EKC48566.1"/>
    <property type="molecule type" value="Genomic_DNA"/>
</dbReference>
<accession>K1SMR2</accession>